<gene>
    <name evidence="5" type="ORF">SAMN05421773_11650</name>
</gene>
<feature type="domain" description="Transcriptional regulator LacI/GalR-like sensor" evidence="4">
    <location>
        <begin position="126"/>
        <end position="282"/>
    </location>
</feature>
<dbReference type="AlphaFoldDB" id="A0A1I1SIR3"/>
<protein>
    <submittedName>
        <fullName evidence="5">DNA-binding transcriptional regulator, LacI/PurR family</fullName>
    </submittedName>
</protein>
<dbReference type="OrthoDB" id="1938857at2"/>
<evidence type="ECO:0000256" key="1">
    <source>
        <dbReference type="ARBA" id="ARBA00023015"/>
    </source>
</evidence>
<keyword evidence="6" id="KW-1185">Reference proteome</keyword>
<evidence type="ECO:0000256" key="2">
    <source>
        <dbReference type="ARBA" id="ARBA00023125"/>
    </source>
</evidence>
<accession>A0A1I1SIR3</accession>
<dbReference type="GO" id="GO:0003700">
    <property type="term" value="F:DNA-binding transcription factor activity"/>
    <property type="evidence" value="ECO:0007669"/>
    <property type="project" value="TreeGrafter"/>
</dbReference>
<evidence type="ECO:0000313" key="6">
    <source>
        <dbReference type="Proteomes" id="UP000199207"/>
    </source>
</evidence>
<keyword evidence="1" id="KW-0805">Transcription regulation</keyword>
<evidence type="ECO:0000259" key="4">
    <source>
        <dbReference type="Pfam" id="PF13377"/>
    </source>
</evidence>
<dbReference type="STRING" id="910347.SAMN05421773_11650"/>
<dbReference type="InterPro" id="IPR046335">
    <property type="entry name" value="LacI/GalR-like_sensor"/>
</dbReference>
<keyword evidence="2 5" id="KW-0238">DNA-binding</keyword>
<dbReference type="EMBL" id="FOLM01000016">
    <property type="protein sequence ID" value="SFD46369.1"/>
    <property type="molecule type" value="Genomic_DNA"/>
</dbReference>
<dbReference type="RefSeq" id="WP_093840909.1">
    <property type="nucleotide sequence ID" value="NZ_FOLM01000016.1"/>
</dbReference>
<dbReference type="InterPro" id="IPR028082">
    <property type="entry name" value="Peripla_BP_I"/>
</dbReference>
<dbReference type="PANTHER" id="PTHR30146:SF155">
    <property type="entry name" value="ALANINE RACEMASE"/>
    <property type="match status" value="1"/>
</dbReference>
<evidence type="ECO:0000313" key="5">
    <source>
        <dbReference type="EMBL" id="SFD46369.1"/>
    </source>
</evidence>
<evidence type="ECO:0000256" key="3">
    <source>
        <dbReference type="ARBA" id="ARBA00023163"/>
    </source>
</evidence>
<name>A0A1I1SIR3_9ACTN</name>
<dbReference type="PANTHER" id="PTHR30146">
    <property type="entry name" value="LACI-RELATED TRANSCRIPTIONAL REPRESSOR"/>
    <property type="match status" value="1"/>
</dbReference>
<proteinExistence type="predicted"/>
<dbReference type="Gene3D" id="3.40.50.2300">
    <property type="match status" value="2"/>
</dbReference>
<reference evidence="5 6" key="1">
    <citation type="submission" date="2016-10" db="EMBL/GenBank/DDBJ databases">
        <authorList>
            <person name="de Groot N.N."/>
        </authorList>
    </citation>
    <scope>NUCLEOTIDE SEQUENCE [LARGE SCALE GENOMIC DNA]</scope>
    <source>
        <strain evidence="5 6">CGMCC 4.5739</strain>
    </source>
</reference>
<organism evidence="5 6">
    <name type="scientific">Streptomyces aidingensis</name>
    <dbReference type="NCBI Taxonomy" id="910347"/>
    <lineage>
        <taxon>Bacteria</taxon>
        <taxon>Bacillati</taxon>
        <taxon>Actinomycetota</taxon>
        <taxon>Actinomycetes</taxon>
        <taxon>Kitasatosporales</taxon>
        <taxon>Streptomycetaceae</taxon>
        <taxon>Streptomyces</taxon>
    </lineage>
</organism>
<dbReference type="SUPFAM" id="SSF53822">
    <property type="entry name" value="Periplasmic binding protein-like I"/>
    <property type="match status" value="1"/>
</dbReference>
<dbReference type="GO" id="GO:0000976">
    <property type="term" value="F:transcription cis-regulatory region binding"/>
    <property type="evidence" value="ECO:0007669"/>
    <property type="project" value="TreeGrafter"/>
</dbReference>
<dbReference type="Proteomes" id="UP000199207">
    <property type="component" value="Unassembled WGS sequence"/>
</dbReference>
<keyword evidence="3" id="KW-0804">Transcription</keyword>
<sequence>MSTAEHDRPSPGAVGLVLARPARLLGVEPFFMEFIAGIEERLAEHDLSVLLHVVPHHEAEIAAYRRWARGGLTDAVVLVNLTAGDRRPAVLTELGLPAVVAGNWEEPPKLPAVRTDHAAPVREALAHLLELGHRRIARVSGPEDLLHTMARTEALRAGCAEAGVAPVIVAGDYSDESGTRLTEELLRRPEPPTAILYDNDVMAVAGLAAAHALGVEVPGRLSLVAWDDSPMCRLATPPLTTVSMDVHQFGMSVAESVLEVIAGGPVGERWSPAAEYTARATTAPAP</sequence>
<dbReference type="Pfam" id="PF13377">
    <property type="entry name" value="Peripla_BP_3"/>
    <property type="match status" value="1"/>
</dbReference>